<accession>A0A4S4FVX5</accession>
<dbReference type="OrthoDB" id="3237043at2"/>
<dbReference type="EMBL" id="SSSN01000007">
    <property type="protein sequence ID" value="THG34035.1"/>
    <property type="molecule type" value="Genomic_DNA"/>
</dbReference>
<evidence type="ECO:0000313" key="2">
    <source>
        <dbReference type="EMBL" id="THG34035.1"/>
    </source>
</evidence>
<dbReference type="Pfam" id="PF00106">
    <property type="entry name" value="adh_short"/>
    <property type="match status" value="1"/>
</dbReference>
<dbReference type="Proteomes" id="UP000307380">
    <property type="component" value="Unassembled WGS sequence"/>
</dbReference>
<comment type="caution">
    <text evidence="2">The sequence shown here is derived from an EMBL/GenBank/DDBJ whole genome shotgun (WGS) entry which is preliminary data.</text>
</comment>
<evidence type="ECO:0000313" key="3">
    <source>
        <dbReference type="Proteomes" id="UP000307380"/>
    </source>
</evidence>
<dbReference type="AlphaFoldDB" id="A0A4S4FVX5"/>
<sequence length="279" mass="29453">MDVERMDGRTVAVFGGSSGVGLAVAKGMARLGARTIVISRSVTNGQRAVDTIHTHGRGSGLVESIVGDPSTRTGAELLATALTERTDRLDALVSTAGSIGETGRTAAGVPRVFATNYLVHFQLLRSVLPMLDRTPGSRALMVGVAPALVKRIRNVRLDGVDPNASAAALMTQAVAWKLLLARHLADIRPEGPTVNVFHPGLIRSNLLATQSLPLRLVGSISNMFAKERCTVVEHLASSRSLAGISGRMVDDHGREVALPAIVTAENATAVWTTSERMAR</sequence>
<name>A0A4S4FVX5_9MICO</name>
<dbReference type="GO" id="GO:0016491">
    <property type="term" value="F:oxidoreductase activity"/>
    <property type="evidence" value="ECO:0007669"/>
    <property type="project" value="UniProtKB-KW"/>
</dbReference>
<dbReference type="SUPFAM" id="SSF51735">
    <property type="entry name" value="NAD(P)-binding Rossmann-fold domains"/>
    <property type="match status" value="1"/>
</dbReference>
<dbReference type="PANTHER" id="PTHR43157">
    <property type="entry name" value="PHOSPHATIDYLINOSITOL-GLYCAN BIOSYNTHESIS CLASS F PROTEIN-RELATED"/>
    <property type="match status" value="1"/>
</dbReference>
<dbReference type="InterPro" id="IPR002347">
    <property type="entry name" value="SDR_fam"/>
</dbReference>
<dbReference type="RefSeq" id="WP_136424671.1">
    <property type="nucleotide sequence ID" value="NZ_SSSN01000007.1"/>
</dbReference>
<proteinExistence type="predicted"/>
<dbReference type="Gene3D" id="3.40.50.720">
    <property type="entry name" value="NAD(P)-binding Rossmann-like Domain"/>
    <property type="match status" value="1"/>
</dbReference>
<protein>
    <submittedName>
        <fullName evidence="2">SDR family NAD(P)-dependent oxidoreductase</fullName>
    </submittedName>
</protein>
<keyword evidence="3" id="KW-1185">Reference proteome</keyword>
<dbReference type="InterPro" id="IPR036291">
    <property type="entry name" value="NAD(P)-bd_dom_sf"/>
</dbReference>
<organism evidence="2 3">
    <name type="scientific">Orlajensenia flava</name>
    <dbReference type="NCBI Taxonomy" id="2565934"/>
    <lineage>
        <taxon>Bacteria</taxon>
        <taxon>Bacillati</taxon>
        <taxon>Actinomycetota</taxon>
        <taxon>Actinomycetes</taxon>
        <taxon>Micrococcales</taxon>
        <taxon>Microbacteriaceae</taxon>
        <taxon>Orlajensenia</taxon>
    </lineage>
</organism>
<evidence type="ECO:0000256" key="1">
    <source>
        <dbReference type="ARBA" id="ARBA00023002"/>
    </source>
</evidence>
<dbReference type="PANTHER" id="PTHR43157:SF31">
    <property type="entry name" value="PHOSPHATIDYLINOSITOL-GLYCAN BIOSYNTHESIS CLASS F PROTEIN"/>
    <property type="match status" value="1"/>
</dbReference>
<gene>
    <name evidence="2" type="ORF">E6C70_11495</name>
</gene>
<reference evidence="2 3" key="1">
    <citation type="submission" date="2019-04" db="EMBL/GenBank/DDBJ databases">
        <authorList>
            <person name="Jiang L."/>
        </authorList>
    </citation>
    <scope>NUCLEOTIDE SEQUENCE [LARGE SCALE GENOMIC DNA]</scope>
    <source>
        <strain evidence="2 3">YIM 131861</strain>
    </source>
</reference>
<dbReference type="PRINTS" id="PR00081">
    <property type="entry name" value="GDHRDH"/>
</dbReference>
<keyword evidence="1" id="KW-0560">Oxidoreductase</keyword>